<keyword evidence="5" id="KW-1185">Reference proteome</keyword>
<comment type="caution">
    <text evidence="4">The sequence shown here is derived from an EMBL/GenBank/DDBJ whole genome shotgun (WGS) entry which is preliminary data.</text>
</comment>
<feature type="compositionally biased region" description="Basic residues" evidence="2">
    <location>
        <begin position="407"/>
        <end position="422"/>
    </location>
</feature>
<protein>
    <submittedName>
        <fullName evidence="4">Uncharacterized protein</fullName>
    </submittedName>
</protein>
<feature type="coiled-coil region" evidence="1">
    <location>
        <begin position="299"/>
        <end position="326"/>
    </location>
</feature>
<dbReference type="OrthoDB" id="7826912at2"/>
<evidence type="ECO:0000313" key="4">
    <source>
        <dbReference type="EMBL" id="RAI29392.1"/>
    </source>
</evidence>
<dbReference type="Proteomes" id="UP000249299">
    <property type="component" value="Unassembled WGS sequence"/>
</dbReference>
<gene>
    <name evidence="4" type="ORF">CH339_03670</name>
</gene>
<reference evidence="4 5" key="1">
    <citation type="submission" date="2017-07" db="EMBL/GenBank/DDBJ databases">
        <title>Draft Genome Sequences of Select Purple Nonsulfur Bacteria.</title>
        <authorList>
            <person name="Lasarre B."/>
            <person name="Mckinlay J.B."/>
        </authorList>
    </citation>
    <scope>NUCLEOTIDE SEQUENCE [LARGE SCALE GENOMIC DNA]</scope>
    <source>
        <strain evidence="4 5">DSM 11290</strain>
    </source>
</reference>
<keyword evidence="1" id="KW-0175">Coiled coil</keyword>
<feature type="coiled-coil region" evidence="1">
    <location>
        <begin position="183"/>
        <end position="272"/>
    </location>
</feature>
<sequence>MIEIAMYIALGALGAGLLALMIAPAIWNRAVHLTRRRIEATVPLEVEEIRAEKDLMRADFALALRRMEKKLEAEKQTAAERRVEIARQAETLHAANTDRDAKADAVFELEERERVLRSELRSREEELVRTAAHLREAERKLVARNNEIAILKGSAPRPESSFAFLETSADGDDIDATLEELDAKSLRREVKASKREFDAAQVRISTLSSELDSTRAALEAAKKTIAELREQSEDGEAFSRINAYAHSESAELKQMETRILELEAHRVQSEAEITRLTVALENAGASGGDGGDSPRDAARRNLQAANEALRAEVATLVAERDRLRGDVARLTGEPSEFPGGPLTPPALQAVPSVDADDNGEAALRDKISELTADIASLTATGETGDTRLGKMIGSDEGGDDETTLFSRIRRKTKSRNNGRKLP</sequence>
<name>A0A327JWR3_9HYPH</name>
<feature type="transmembrane region" description="Helical" evidence="3">
    <location>
        <begin position="6"/>
        <end position="27"/>
    </location>
</feature>
<evidence type="ECO:0000256" key="3">
    <source>
        <dbReference type="SAM" id="Phobius"/>
    </source>
</evidence>
<dbReference type="RefSeq" id="WP_111432927.1">
    <property type="nucleotide sequence ID" value="NZ_JACIGG010000007.1"/>
</dbReference>
<evidence type="ECO:0000256" key="1">
    <source>
        <dbReference type="SAM" id="Coils"/>
    </source>
</evidence>
<feature type="coiled-coil region" evidence="1">
    <location>
        <begin position="61"/>
        <end position="88"/>
    </location>
</feature>
<dbReference type="AlphaFoldDB" id="A0A327JWR3"/>
<accession>A0A327JWR3</accession>
<evidence type="ECO:0000256" key="2">
    <source>
        <dbReference type="SAM" id="MobiDB-lite"/>
    </source>
</evidence>
<keyword evidence="3" id="KW-1133">Transmembrane helix</keyword>
<keyword evidence="3" id="KW-0472">Membrane</keyword>
<keyword evidence="3" id="KW-0812">Transmembrane</keyword>
<proteinExistence type="predicted"/>
<dbReference type="EMBL" id="NPEV01000004">
    <property type="protein sequence ID" value="RAI29392.1"/>
    <property type="molecule type" value="Genomic_DNA"/>
</dbReference>
<evidence type="ECO:0000313" key="5">
    <source>
        <dbReference type="Proteomes" id="UP000249299"/>
    </source>
</evidence>
<feature type="region of interest" description="Disordered" evidence="2">
    <location>
        <begin position="382"/>
        <end position="422"/>
    </location>
</feature>
<organism evidence="4 5">
    <name type="scientific">Rhodobium orientis</name>
    <dbReference type="NCBI Taxonomy" id="34017"/>
    <lineage>
        <taxon>Bacteria</taxon>
        <taxon>Pseudomonadati</taxon>
        <taxon>Pseudomonadota</taxon>
        <taxon>Alphaproteobacteria</taxon>
        <taxon>Hyphomicrobiales</taxon>
        <taxon>Rhodobiaceae</taxon>
        <taxon>Rhodobium</taxon>
    </lineage>
</organism>
<dbReference type="Gene3D" id="1.10.287.1490">
    <property type="match status" value="1"/>
</dbReference>